<evidence type="ECO:0000313" key="3">
    <source>
        <dbReference type="EMBL" id="REC69231.1"/>
    </source>
</evidence>
<keyword evidence="1" id="KW-0802">TPR repeat</keyword>
<name>A0ABX9IFP4_9FLAO</name>
<protein>
    <recommendedName>
        <fullName evidence="5">Tetratricopeptide repeat protein</fullName>
    </recommendedName>
</protein>
<dbReference type="SMART" id="SM00028">
    <property type="entry name" value="TPR"/>
    <property type="match status" value="4"/>
</dbReference>
<dbReference type="Proteomes" id="UP000256491">
    <property type="component" value="Unassembled WGS sequence"/>
</dbReference>
<keyword evidence="2" id="KW-0812">Transmembrane</keyword>
<keyword evidence="2" id="KW-0472">Membrane</keyword>
<feature type="repeat" description="TPR" evidence="1">
    <location>
        <begin position="274"/>
        <end position="307"/>
    </location>
</feature>
<accession>A0ABX9IFP4</accession>
<dbReference type="PANTHER" id="PTHR10098">
    <property type="entry name" value="RAPSYN-RELATED"/>
    <property type="match status" value="1"/>
</dbReference>
<dbReference type="InterPro" id="IPR011990">
    <property type="entry name" value="TPR-like_helical_dom_sf"/>
</dbReference>
<dbReference type="Pfam" id="PF13181">
    <property type="entry name" value="TPR_8"/>
    <property type="match status" value="1"/>
</dbReference>
<evidence type="ECO:0008006" key="5">
    <source>
        <dbReference type="Google" id="ProtNLM"/>
    </source>
</evidence>
<dbReference type="InterPro" id="IPR019734">
    <property type="entry name" value="TPR_rpt"/>
</dbReference>
<dbReference type="EMBL" id="QNUF01000057">
    <property type="protein sequence ID" value="REC69231.1"/>
    <property type="molecule type" value="Genomic_DNA"/>
</dbReference>
<dbReference type="InterPro" id="IPR016032">
    <property type="entry name" value="Sig_transdc_resp-reg_C-effctor"/>
</dbReference>
<sequence length="482" mass="56964">MKFFILFFPVFLFAQQKITPQYIDKESDKLDIVGLKGKAMNGGYLERSAFILRESKKIHYSKGIALGYIHIASYYSNSKNYKKELENLKLAMKEEYTGNNPDFQIRIKRQLASNYYNMGLYREAMHEVKENVILADEIPVDTLRIFDKSRAYCEIGVIYKEQNRLDSCRWYLKKGIDNVLQYKKKRTTKLEMLFVFYSLGLVEIDIMEKKIDSAEIRLKTIESRSKWILGNNSFQLYKVKGMLNEHKKEYDSAVFNYQNAIYLAKNVRNIIKIQDLYNNISRVYQQIGKKDSATKYFQKYITIKDSLGKAKQPAIENTVQELVTLKENKVKAKNKFLLYGIWIGIFSVIIFVVFTIRRIRKKNKILNVKEEETKLLNQKLNVSFEEVIQLAKNNDPEFLIRFQEVYPEFFPKLLKIEPQLMNTELKFCALLFLNFSTKNIAAYTFVQPQSIQTRKHRLRKKLNIPSDIDIYIWMKNINSIEI</sequence>
<reference evidence="3 4" key="1">
    <citation type="journal article" date="2010" name="Syst. Appl. Microbiol.">
        <title>Four new species of Chryseobacterium from the rhizosphere of coastal sand dune plants, Chryseobacterium elymi sp. nov., Chryseobacterium hagamense sp. nov., Chryseobacterium lathyri sp. nov. and Chryseobacterium rhizosphaerae sp. nov.</title>
        <authorList>
            <person name="Cho S.H."/>
            <person name="Lee K.S."/>
            <person name="Shin D.S."/>
            <person name="Han J.H."/>
            <person name="Park K.S."/>
            <person name="Lee C.H."/>
            <person name="Park K.H."/>
            <person name="Kim S.B."/>
        </authorList>
    </citation>
    <scope>NUCLEOTIDE SEQUENCE [LARGE SCALE GENOMIC DNA]</scope>
    <source>
        <strain evidence="3 4">KCTC 22548</strain>
    </source>
</reference>
<gene>
    <name evidence="3" type="ORF">DRF57_23155</name>
</gene>
<dbReference type="SUPFAM" id="SSF48452">
    <property type="entry name" value="TPR-like"/>
    <property type="match status" value="1"/>
</dbReference>
<dbReference type="PROSITE" id="PS50005">
    <property type="entry name" value="TPR"/>
    <property type="match status" value="1"/>
</dbReference>
<evidence type="ECO:0000256" key="1">
    <source>
        <dbReference type="PROSITE-ProRule" id="PRU00339"/>
    </source>
</evidence>
<comment type="caution">
    <text evidence="3">The sequence shown here is derived from an EMBL/GenBank/DDBJ whole genome shotgun (WGS) entry which is preliminary data.</text>
</comment>
<evidence type="ECO:0000256" key="2">
    <source>
        <dbReference type="SAM" id="Phobius"/>
    </source>
</evidence>
<dbReference type="SUPFAM" id="SSF46894">
    <property type="entry name" value="C-terminal effector domain of the bipartite response regulators"/>
    <property type="match status" value="1"/>
</dbReference>
<dbReference type="Gene3D" id="1.25.40.10">
    <property type="entry name" value="Tetratricopeptide repeat domain"/>
    <property type="match status" value="2"/>
</dbReference>
<evidence type="ECO:0000313" key="4">
    <source>
        <dbReference type="Proteomes" id="UP000256491"/>
    </source>
</evidence>
<proteinExistence type="predicted"/>
<feature type="transmembrane region" description="Helical" evidence="2">
    <location>
        <begin position="336"/>
        <end position="356"/>
    </location>
</feature>
<keyword evidence="2" id="KW-1133">Transmembrane helix</keyword>
<dbReference type="RefSeq" id="WP_115921103.1">
    <property type="nucleotide sequence ID" value="NZ_BJYH01000054.1"/>
</dbReference>
<organism evidence="3 4">
    <name type="scientific">Chryseobacterium rhizosphaerae</name>
    <dbReference type="NCBI Taxonomy" id="395937"/>
    <lineage>
        <taxon>Bacteria</taxon>
        <taxon>Pseudomonadati</taxon>
        <taxon>Bacteroidota</taxon>
        <taxon>Flavobacteriia</taxon>
        <taxon>Flavobacteriales</taxon>
        <taxon>Weeksellaceae</taxon>
        <taxon>Chryseobacterium group</taxon>
        <taxon>Chryseobacterium</taxon>
    </lineage>
</organism>
<keyword evidence="4" id="KW-1185">Reference proteome</keyword>